<keyword evidence="3" id="KW-1185">Reference proteome</keyword>
<name>A0A401LWG6_9BACE</name>
<accession>A0A401LWG6</accession>
<evidence type="ECO:0000259" key="1">
    <source>
        <dbReference type="Pfam" id="PF03235"/>
    </source>
</evidence>
<dbReference type="Proteomes" id="UP000288079">
    <property type="component" value="Unassembled WGS sequence"/>
</dbReference>
<dbReference type="AlphaFoldDB" id="A0A401LWG6"/>
<organism evidence="2 3">
    <name type="scientific">Bacteroides faecalis</name>
    <dbReference type="NCBI Taxonomy" id="2447885"/>
    <lineage>
        <taxon>Bacteria</taxon>
        <taxon>Pseudomonadati</taxon>
        <taxon>Bacteroidota</taxon>
        <taxon>Bacteroidia</taxon>
        <taxon>Bacteroidales</taxon>
        <taxon>Bacteroidaceae</taxon>
        <taxon>Bacteroides</taxon>
    </lineage>
</organism>
<proteinExistence type="predicted"/>
<dbReference type="Pfam" id="PF03235">
    <property type="entry name" value="GmrSD_N"/>
    <property type="match status" value="1"/>
</dbReference>
<comment type="caution">
    <text evidence="2">The sequence shown here is derived from an EMBL/GenBank/DDBJ whole genome shotgun (WGS) entry which is preliminary data.</text>
</comment>
<dbReference type="RefSeq" id="WP_125041732.1">
    <property type="nucleotide sequence ID" value="NZ_BHWB01000008.1"/>
</dbReference>
<dbReference type="OrthoDB" id="3654724at2"/>
<gene>
    <name evidence="2" type="ORF">KGMB02408_27970</name>
</gene>
<sequence length="795" mass="94176">MESNIIKTERASLLDILGDGHALVKPIKKIEIPIIQRDYAQGRKGDEHITQVRKNFIDSLYNALINEESIDLDYIYGYCTSDRTFIPLDGQQRLTTLFLLHWYIAKHEKVEIPESLKKFSYETRASSRDFINKLLSLFNPSFSYGKDKKYESISDEILDQYWSERHWTQTDPTIKSILVMLDTIDKKFSSTSDLWNKLTDKKIIYFYLLILGDDFIPDDNDQRMKDDYDNRILSLSEDIYVKMNARGKELTPFEHFKAYLEGLISQVDEDLSKSIFKKFDTDWSDLFLPLLDEDVEPEPIKHSLDNCLFRYYRFIAQILAFKDSSIRNKDSYNDFDLADKLFSKQNESAKQNAQVLYDCFGCWENVGEIDIFFTSIFSNNTSGGKRIRLNTDVNLFTKAIWYYNVSNRWNYTDTLLLWSVVAFLTRGNQQISLEDKRRIRQVRNMVWNSLGNEIRTESMTEILESVESILFSESFPSNPKVLNRRFANEEIEKENFVIQYPDLYPLLCDLEDHELLSGRIGIVGFDFDSFEKRANKFINYFANSQMDENNTTKALGRILSTYGDFSEHIKNDRYKMGGRLLKNWSELFMNYDRDNSTIKQVFCFALDEMKSSAINEWIKEKIELFVSNRTDDLYFDWRYYFAKYPEAFEGKSGIYVWENDYNVRMLDSKQLNGYHRDVYIEMLFGQIGGSENNRWIYGYTNIEDRKLELDNIKLVVYFNEDHVFFRMKRNTKYYNLFEEVCEKDGLIVDEVDHCLWSKPIKKRLTSDGRNYDSEDRILVAKKFYLRILEKIESSN</sequence>
<evidence type="ECO:0000313" key="3">
    <source>
        <dbReference type="Proteomes" id="UP000288079"/>
    </source>
</evidence>
<feature type="domain" description="GmrSD restriction endonucleases N-terminal" evidence="1">
    <location>
        <begin position="23"/>
        <end position="260"/>
    </location>
</feature>
<evidence type="ECO:0000313" key="2">
    <source>
        <dbReference type="EMBL" id="GCB35852.1"/>
    </source>
</evidence>
<reference evidence="2 3" key="1">
    <citation type="submission" date="2018-10" db="EMBL/GenBank/DDBJ databases">
        <title>Draft Genome Sequence of Bacteroides sp. KCTC 15687.</title>
        <authorList>
            <person name="Yu S.Y."/>
            <person name="Kim J.S."/>
            <person name="Oh B.S."/>
            <person name="Park S.H."/>
            <person name="Kang S.W."/>
            <person name="Park J.E."/>
            <person name="Choi S.H."/>
            <person name="Han K.I."/>
            <person name="Lee K.C."/>
            <person name="Eom M.K."/>
            <person name="Suh M.K."/>
            <person name="Lee D.H."/>
            <person name="Yoon H."/>
            <person name="Kim B."/>
            <person name="Yang S.J."/>
            <person name="Lee J.S."/>
            <person name="Lee J.H."/>
        </authorList>
    </citation>
    <scope>NUCLEOTIDE SEQUENCE [LARGE SCALE GENOMIC DNA]</scope>
    <source>
        <strain evidence="2 3">KCTC 15687</strain>
    </source>
</reference>
<dbReference type="EMBL" id="BHWB01000008">
    <property type="protein sequence ID" value="GCB35852.1"/>
    <property type="molecule type" value="Genomic_DNA"/>
</dbReference>
<dbReference type="InterPro" id="IPR004919">
    <property type="entry name" value="GmrSD_N"/>
</dbReference>
<protein>
    <recommendedName>
        <fullName evidence="1">GmrSD restriction endonucleases N-terminal domain-containing protein</fullName>
    </recommendedName>
</protein>